<reference evidence="1 2" key="1">
    <citation type="submission" date="2023-08" db="EMBL/GenBank/DDBJ databases">
        <title>Black Yeasts Isolated from many extreme environments.</title>
        <authorList>
            <person name="Coleine C."/>
            <person name="Stajich J.E."/>
            <person name="Selbmann L."/>
        </authorList>
    </citation>
    <scope>NUCLEOTIDE SEQUENCE [LARGE SCALE GENOMIC DNA]</scope>
    <source>
        <strain evidence="1 2">CCFEE 5386</strain>
    </source>
</reference>
<evidence type="ECO:0000313" key="1">
    <source>
        <dbReference type="EMBL" id="KAK5144940.1"/>
    </source>
</evidence>
<organism evidence="1 2">
    <name type="scientific">Rachicladosporium monterosium</name>
    <dbReference type="NCBI Taxonomy" id="1507873"/>
    <lineage>
        <taxon>Eukaryota</taxon>
        <taxon>Fungi</taxon>
        <taxon>Dikarya</taxon>
        <taxon>Ascomycota</taxon>
        <taxon>Pezizomycotina</taxon>
        <taxon>Dothideomycetes</taxon>
        <taxon>Dothideomycetidae</taxon>
        <taxon>Cladosporiales</taxon>
        <taxon>Cladosporiaceae</taxon>
        <taxon>Rachicladosporium</taxon>
    </lineage>
</organism>
<gene>
    <name evidence="1" type="ORF">LTR32_003224</name>
</gene>
<keyword evidence="2" id="KW-1185">Reference proteome</keyword>
<comment type="caution">
    <text evidence="1">The sequence shown here is derived from an EMBL/GenBank/DDBJ whole genome shotgun (WGS) entry which is preliminary data.</text>
</comment>
<sequence>MASSSAPTKFTALSTAGKLLEVNMNDVGILLPQDRVRTSIGTQRLNGCTAIVVLGQAIIIAHIAPLPPGSSTTRPPSVTAGDRHFNQMMDDVQTLLMINRAYFPPRTTAWGIFGKFEGSSMKEKEDITTQRFAALGLTSRHIYYNVQLAQTRTKAAAGEVAVVRNDQVAALYVEDEVKMTVDFTKGVTQAPAVASSSASGGTSSTASSAAGNDEYWAYST</sequence>
<accession>A0ABR0L862</accession>
<proteinExistence type="predicted"/>
<evidence type="ECO:0000313" key="2">
    <source>
        <dbReference type="Proteomes" id="UP001308179"/>
    </source>
</evidence>
<name>A0ABR0L862_9PEZI</name>
<dbReference type="EMBL" id="JAVRRR010000186">
    <property type="protein sequence ID" value="KAK5144940.1"/>
    <property type="molecule type" value="Genomic_DNA"/>
</dbReference>
<protein>
    <submittedName>
        <fullName evidence="1">Uncharacterized protein</fullName>
    </submittedName>
</protein>
<dbReference type="Proteomes" id="UP001308179">
    <property type="component" value="Unassembled WGS sequence"/>
</dbReference>